<feature type="transmembrane region" description="Helical" evidence="8">
    <location>
        <begin position="71"/>
        <end position="92"/>
    </location>
</feature>
<comment type="similarity">
    <text evidence="3 8">Belongs to the CTL (choline transporter-like) family.</text>
</comment>
<comment type="caution">
    <text evidence="10">The sequence shown here is derived from an EMBL/GenBank/DDBJ whole genome shotgun (WGS) entry which is preliminary data.</text>
</comment>
<name>A0AAW0GII8_9APHY</name>
<feature type="transmembrane region" description="Helical" evidence="8">
    <location>
        <begin position="429"/>
        <end position="448"/>
    </location>
</feature>
<evidence type="ECO:0000256" key="2">
    <source>
        <dbReference type="ARBA" id="ARBA00004141"/>
    </source>
</evidence>
<dbReference type="AlphaFoldDB" id="A0AAW0GII8"/>
<feature type="transmembrane region" description="Helical" evidence="8">
    <location>
        <begin position="220"/>
        <end position="240"/>
    </location>
</feature>
<feature type="transmembrane region" description="Helical" evidence="8">
    <location>
        <begin position="284"/>
        <end position="304"/>
    </location>
</feature>
<keyword evidence="6 8" id="KW-1133">Transmembrane helix</keyword>
<dbReference type="Proteomes" id="UP001385951">
    <property type="component" value="Unassembled WGS sequence"/>
</dbReference>
<feature type="compositionally biased region" description="Low complexity" evidence="9">
    <location>
        <begin position="25"/>
        <end position="37"/>
    </location>
</feature>
<evidence type="ECO:0000256" key="4">
    <source>
        <dbReference type="ARBA" id="ARBA00015388"/>
    </source>
</evidence>
<feature type="region of interest" description="Disordered" evidence="9">
    <location>
        <begin position="1"/>
        <end position="50"/>
    </location>
</feature>
<evidence type="ECO:0000256" key="8">
    <source>
        <dbReference type="RuleBase" id="RU368066"/>
    </source>
</evidence>
<proteinExistence type="inferred from homology"/>
<evidence type="ECO:0000256" key="7">
    <source>
        <dbReference type="ARBA" id="ARBA00023136"/>
    </source>
</evidence>
<evidence type="ECO:0000256" key="6">
    <source>
        <dbReference type="ARBA" id="ARBA00022989"/>
    </source>
</evidence>
<feature type="transmembrane region" description="Helical" evidence="8">
    <location>
        <begin position="123"/>
        <end position="143"/>
    </location>
</feature>
<comment type="subcellular location">
    <subcellularLocation>
        <location evidence="8">Cell membrane</location>
        <topology evidence="8">Multi-pass membrane protein</topology>
    </subcellularLocation>
    <subcellularLocation>
        <location evidence="2">Membrane</location>
        <topology evidence="2">Multi-pass membrane protein</topology>
    </subcellularLocation>
</comment>
<dbReference type="InterPro" id="IPR007603">
    <property type="entry name" value="Choline_transptr-like"/>
</dbReference>
<evidence type="ECO:0000256" key="5">
    <source>
        <dbReference type="ARBA" id="ARBA00022692"/>
    </source>
</evidence>
<feature type="transmembrane region" description="Helical" evidence="8">
    <location>
        <begin position="324"/>
        <end position="345"/>
    </location>
</feature>
<dbReference type="PANTHER" id="PTHR12385">
    <property type="entry name" value="CHOLINE TRANSPORTER-LIKE (SLC FAMILY 44)"/>
    <property type="match status" value="1"/>
</dbReference>
<keyword evidence="7 8" id="KW-0472">Membrane</keyword>
<evidence type="ECO:0000313" key="11">
    <source>
        <dbReference type="Proteomes" id="UP001385951"/>
    </source>
</evidence>
<comment type="function">
    <text evidence="1 8">Probably involved in transport through the plasma membrane.</text>
</comment>
<feature type="compositionally biased region" description="Polar residues" evidence="9">
    <location>
        <begin position="1"/>
        <end position="24"/>
    </location>
</feature>
<dbReference type="PANTHER" id="PTHR12385:SF4">
    <property type="entry name" value="PROTEIN PNS1"/>
    <property type="match status" value="1"/>
</dbReference>
<evidence type="ECO:0000256" key="9">
    <source>
        <dbReference type="SAM" id="MobiDB-lite"/>
    </source>
</evidence>
<dbReference type="Pfam" id="PF04515">
    <property type="entry name" value="Choline_transpo"/>
    <property type="match status" value="1"/>
</dbReference>
<dbReference type="EMBL" id="JASBNA010000004">
    <property type="protein sequence ID" value="KAK7692591.1"/>
    <property type="molecule type" value="Genomic_DNA"/>
</dbReference>
<protein>
    <recommendedName>
        <fullName evidence="4 8">Protein PNS1</fullName>
    </recommendedName>
</protein>
<feature type="transmembrane region" description="Helical" evidence="8">
    <location>
        <begin position="178"/>
        <end position="196"/>
    </location>
</feature>
<organism evidence="10 11">
    <name type="scientific">Cerrena zonata</name>
    <dbReference type="NCBI Taxonomy" id="2478898"/>
    <lineage>
        <taxon>Eukaryota</taxon>
        <taxon>Fungi</taxon>
        <taxon>Dikarya</taxon>
        <taxon>Basidiomycota</taxon>
        <taxon>Agaricomycotina</taxon>
        <taxon>Agaricomycetes</taxon>
        <taxon>Polyporales</taxon>
        <taxon>Cerrenaceae</taxon>
        <taxon>Cerrena</taxon>
    </lineage>
</organism>
<keyword evidence="5 8" id="KW-0812">Transmembrane</keyword>
<gene>
    <name evidence="10" type="primary">PNS1</name>
    <name evidence="10" type="ORF">QCA50_004222</name>
</gene>
<keyword evidence="11" id="KW-1185">Reference proteome</keyword>
<sequence>MASWDGNKNQWGAQPNYDANYQSVYQPGPTPQYGQPAYPEPSGPPPAEYGGDYKSPYEGDRFKPKKKVNDIFFLIFFILQFAGFVVLSAISISEWIKLGGLGGGVGGGNGKTGSSITLNYHTVYLLLLTTAVALFFSTLYLILIRAFTKIVMHITLVLTIALNIGIAIYYWITKYWSGAIIFTIIAILSVLAYWGYRSRIPLASLLLQVVMDVAKHHKSVYVVAFLALILQAALSVWFTFTTIATYTKWTPGNPSCSTGTSCSSGKVAGLIFYETFSFLWTSQVVANVALATMAGGPFGSWYYFGPKEQGNMPKHPTLSAFVRASTLSLGSIAFGSLIVTILELIKMLLSIARNNANAEGHPVEACLALCAECFIGCIEGLVQYFNRYAYIEIALYGKSYLNAAKDTWGLFMDRGIDALVNDSLVNMTLTWGAYSVGLLSSLFAYVYLRATHPAYNVDGQYTAPVILFSFLIGLQCALTLGSAIEAGVSTIFVGLGEDPQVLAIRAPELFGLIASTYPQVVQGVQRV</sequence>
<feature type="compositionally biased region" description="Pro residues" evidence="9">
    <location>
        <begin position="38"/>
        <end position="47"/>
    </location>
</feature>
<evidence type="ECO:0000256" key="3">
    <source>
        <dbReference type="ARBA" id="ARBA00007168"/>
    </source>
</evidence>
<evidence type="ECO:0000256" key="1">
    <source>
        <dbReference type="ARBA" id="ARBA00002957"/>
    </source>
</evidence>
<feature type="transmembrane region" description="Helical" evidence="8">
    <location>
        <begin position="150"/>
        <end position="172"/>
    </location>
</feature>
<dbReference type="GO" id="GO:0022857">
    <property type="term" value="F:transmembrane transporter activity"/>
    <property type="evidence" value="ECO:0007669"/>
    <property type="project" value="UniProtKB-UniRule"/>
</dbReference>
<dbReference type="GO" id="GO:0005886">
    <property type="term" value="C:plasma membrane"/>
    <property type="evidence" value="ECO:0007669"/>
    <property type="project" value="UniProtKB-SubCell"/>
</dbReference>
<reference evidence="10 11" key="1">
    <citation type="submission" date="2022-09" db="EMBL/GenBank/DDBJ databases">
        <authorList>
            <person name="Palmer J.M."/>
        </authorList>
    </citation>
    <scope>NUCLEOTIDE SEQUENCE [LARGE SCALE GENOMIC DNA]</scope>
    <source>
        <strain evidence="10 11">DSM 7382</strain>
    </source>
</reference>
<evidence type="ECO:0000313" key="10">
    <source>
        <dbReference type="EMBL" id="KAK7692591.1"/>
    </source>
</evidence>
<feature type="transmembrane region" description="Helical" evidence="8">
    <location>
        <begin position="460"/>
        <end position="484"/>
    </location>
</feature>
<accession>A0AAW0GII8</accession>